<sequence>MDKSIDNELSAELDRLERKYRTKFSLFMRNVIIIATFSVLVFTAYSLFFNVLSMGNSFKEKLYIILFGGFSLFEILGGIYFVYFLVRIYIYIILCRRAVDTYTKKTVENLRKK</sequence>
<comment type="caution">
    <text evidence="2">The sequence shown here is derived from an EMBL/GenBank/DDBJ whole genome shotgun (WGS) entry which is preliminary data.</text>
</comment>
<keyword evidence="1" id="KW-1133">Transmembrane helix</keyword>
<dbReference type="AlphaFoldDB" id="A0A5X6ESJ1"/>
<evidence type="ECO:0008006" key="3">
    <source>
        <dbReference type="Google" id="ProtNLM"/>
    </source>
</evidence>
<keyword evidence="1" id="KW-0812">Transmembrane</keyword>
<protein>
    <recommendedName>
        <fullName evidence="3">DUF4282 domain-containing protein</fullName>
    </recommendedName>
</protein>
<reference evidence="2" key="1">
    <citation type="submission" date="2018-12" db="EMBL/GenBank/DDBJ databases">
        <authorList>
            <person name="Ashton P.M."/>
            <person name="Dallman T."/>
            <person name="Nair S."/>
            <person name="De Pinna E."/>
            <person name="Peters T."/>
            <person name="Grant K."/>
        </authorList>
    </citation>
    <scope>NUCLEOTIDE SEQUENCE</scope>
    <source>
        <strain evidence="2">650060</strain>
    </source>
</reference>
<name>A0A5X6ESJ1_SALET</name>
<dbReference type="EMBL" id="AAHUDZ010000046">
    <property type="protein sequence ID" value="ECA3794800.1"/>
    <property type="molecule type" value="Genomic_DNA"/>
</dbReference>
<feature type="transmembrane region" description="Helical" evidence="1">
    <location>
        <begin position="26"/>
        <end position="50"/>
    </location>
</feature>
<organism evidence="2">
    <name type="scientific">Salmonella enterica subsp. enterica serovar Aqua</name>
    <dbReference type="NCBI Taxonomy" id="1302615"/>
    <lineage>
        <taxon>Bacteria</taxon>
        <taxon>Pseudomonadati</taxon>
        <taxon>Pseudomonadota</taxon>
        <taxon>Gammaproteobacteria</taxon>
        <taxon>Enterobacterales</taxon>
        <taxon>Enterobacteriaceae</taxon>
        <taxon>Salmonella</taxon>
    </lineage>
</organism>
<gene>
    <name evidence="2" type="ORF">EKG95_23865</name>
</gene>
<feature type="transmembrane region" description="Helical" evidence="1">
    <location>
        <begin position="62"/>
        <end position="86"/>
    </location>
</feature>
<keyword evidence="1" id="KW-0472">Membrane</keyword>
<proteinExistence type="predicted"/>
<evidence type="ECO:0000313" key="2">
    <source>
        <dbReference type="EMBL" id="ECA3794800.1"/>
    </source>
</evidence>
<evidence type="ECO:0000256" key="1">
    <source>
        <dbReference type="SAM" id="Phobius"/>
    </source>
</evidence>
<accession>A0A5X6ESJ1</accession>